<evidence type="ECO:0000256" key="3">
    <source>
        <dbReference type="ARBA" id="ARBA00022475"/>
    </source>
</evidence>
<comment type="caution">
    <text evidence="9">The sequence shown here is derived from an EMBL/GenBank/DDBJ whole genome shotgun (WGS) entry which is preliminary data.</text>
</comment>
<dbReference type="GO" id="GO:0005886">
    <property type="term" value="C:plasma membrane"/>
    <property type="evidence" value="ECO:0007669"/>
    <property type="project" value="UniProtKB-SubCell"/>
</dbReference>
<dbReference type="InterPro" id="IPR035906">
    <property type="entry name" value="MetI-like_sf"/>
</dbReference>
<keyword evidence="2 7" id="KW-0813">Transport</keyword>
<sequence length="320" mass="35747">MTAGQNREDLEMKDRQKKIRTRIWRDRQLYLFLILPVIYIIIFAYVPMSGLAMAFTDYSARKGIFGSEFVGLDNFKRFFESYQSVRIIFNTIILSVYAIVAGFPIPICFALILNSLRGEKFKKFAQSVVNLPHFISVTVMVGILFQLLNSRIGLYGMAVEALTGSYPPDLFASPSGFRHLYVWSGVWQEFGWGSVIYTAALSSVDPVYHEAAQIDGASRFQRIIHIDLPSILPTIVICLILRMGSVMSVGFEKVFLMQNGLNLSASNVISTYVYQIGLSATGNSDFSFATAIGMFNSVVNLIMIAITNKIAGKIGDTTLW</sequence>
<organism evidence="9 10">
    <name type="scientific">Candidatus Eisenbergiella merdipullorum</name>
    <dbReference type="NCBI Taxonomy" id="2838553"/>
    <lineage>
        <taxon>Bacteria</taxon>
        <taxon>Bacillati</taxon>
        <taxon>Bacillota</taxon>
        <taxon>Clostridia</taxon>
        <taxon>Lachnospirales</taxon>
        <taxon>Lachnospiraceae</taxon>
        <taxon>Eisenbergiella</taxon>
    </lineage>
</organism>
<gene>
    <name evidence="9" type="ORF">H9717_10810</name>
</gene>
<keyword evidence="6 7" id="KW-0472">Membrane</keyword>
<protein>
    <submittedName>
        <fullName evidence="9">ABC transporter permease subunit</fullName>
    </submittedName>
</protein>
<reference evidence="9" key="2">
    <citation type="submission" date="2021-04" db="EMBL/GenBank/DDBJ databases">
        <authorList>
            <person name="Gilroy R."/>
        </authorList>
    </citation>
    <scope>NUCLEOTIDE SEQUENCE</scope>
    <source>
        <strain evidence="9">CHK179-7159</strain>
    </source>
</reference>
<dbReference type="CDD" id="cd06261">
    <property type="entry name" value="TM_PBP2"/>
    <property type="match status" value="1"/>
</dbReference>
<evidence type="ECO:0000259" key="8">
    <source>
        <dbReference type="PROSITE" id="PS50928"/>
    </source>
</evidence>
<name>A0A9D2L0F2_9FIRM</name>
<evidence type="ECO:0000256" key="1">
    <source>
        <dbReference type="ARBA" id="ARBA00004651"/>
    </source>
</evidence>
<evidence type="ECO:0000313" key="10">
    <source>
        <dbReference type="Proteomes" id="UP000886858"/>
    </source>
</evidence>
<evidence type="ECO:0000313" key="9">
    <source>
        <dbReference type="EMBL" id="HJA93583.1"/>
    </source>
</evidence>
<feature type="transmembrane region" description="Helical" evidence="7">
    <location>
        <begin position="223"/>
        <end position="242"/>
    </location>
</feature>
<dbReference type="Pfam" id="PF00528">
    <property type="entry name" value="BPD_transp_1"/>
    <property type="match status" value="1"/>
</dbReference>
<dbReference type="InterPro" id="IPR000515">
    <property type="entry name" value="MetI-like"/>
</dbReference>
<keyword evidence="5 7" id="KW-1133">Transmembrane helix</keyword>
<dbReference type="GO" id="GO:0055085">
    <property type="term" value="P:transmembrane transport"/>
    <property type="evidence" value="ECO:0007669"/>
    <property type="project" value="InterPro"/>
</dbReference>
<evidence type="ECO:0000256" key="5">
    <source>
        <dbReference type="ARBA" id="ARBA00022989"/>
    </source>
</evidence>
<keyword evidence="4 7" id="KW-0812">Transmembrane</keyword>
<dbReference type="InterPro" id="IPR050809">
    <property type="entry name" value="UgpAE/MalFG_permease"/>
</dbReference>
<feature type="transmembrane region" description="Helical" evidence="7">
    <location>
        <begin position="254"/>
        <end position="274"/>
    </location>
</feature>
<feature type="transmembrane region" description="Helical" evidence="7">
    <location>
        <begin position="286"/>
        <end position="306"/>
    </location>
</feature>
<dbReference type="Gene3D" id="1.10.3720.10">
    <property type="entry name" value="MetI-like"/>
    <property type="match status" value="1"/>
</dbReference>
<comment type="similarity">
    <text evidence="7">Belongs to the binding-protein-dependent transport system permease family.</text>
</comment>
<feature type="transmembrane region" description="Helical" evidence="7">
    <location>
        <begin position="128"/>
        <end position="148"/>
    </location>
</feature>
<dbReference type="Proteomes" id="UP000886858">
    <property type="component" value="Unassembled WGS sequence"/>
</dbReference>
<dbReference type="AlphaFoldDB" id="A0A9D2L0F2"/>
<feature type="domain" description="ABC transmembrane type-1" evidence="8">
    <location>
        <begin position="88"/>
        <end position="307"/>
    </location>
</feature>
<accession>A0A9D2L0F2</accession>
<proteinExistence type="inferred from homology"/>
<dbReference type="PANTHER" id="PTHR43227">
    <property type="entry name" value="BLL4140 PROTEIN"/>
    <property type="match status" value="1"/>
</dbReference>
<dbReference type="EMBL" id="DWYY01000118">
    <property type="protein sequence ID" value="HJA93583.1"/>
    <property type="molecule type" value="Genomic_DNA"/>
</dbReference>
<evidence type="ECO:0000256" key="7">
    <source>
        <dbReference type="RuleBase" id="RU363032"/>
    </source>
</evidence>
<comment type="subcellular location">
    <subcellularLocation>
        <location evidence="1 7">Cell membrane</location>
        <topology evidence="1 7">Multi-pass membrane protein</topology>
    </subcellularLocation>
</comment>
<keyword evidence="3" id="KW-1003">Cell membrane</keyword>
<dbReference type="PROSITE" id="PS50928">
    <property type="entry name" value="ABC_TM1"/>
    <property type="match status" value="1"/>
</dbReference>
<evidence type="ECO:0000256" key="4">
    <source>
        <dbReference type="ARBA" id="ARBA00022692"/>
    </source>
</evidence>
<evidence type="ECO:0000256" key="2">
    <source>
        <dbReference type="ARBA" id="ARBA00022448"/>
    </source>
</evidence>
<evidence type="ECO:0000256" key="6">
    <source>
        <dbReference type="ARBA" id="ARBA00023136"/>
    </source>
</evidence>
<feature type="transmembrane region" description="Helical" evidence="7">
    <location>
        <begin position="29"/>
        <end position="48"/>
    </location>
</feature>
<dbReference type="PANTHER" id="PTHR43227:SF11">
    <property type="entry name" value="BLL4140 PROTEIN"/>
    <property type="match status" value="1"/>
</dbReference>
<feature type="transmembrane region" description="Helical" evidence="7">
    <location>
        <begin position="87"/>
        <end position="116"/>
    </location>
</feature>
<dbReference type="SUPFAM" id="SSF161098">
    <property type="entry name" value="MetI-like"/>
    <property type="match status" value="1"/>
</dbReference>
<reference evidence="9" key="1">
    <citation type="journal article" date="2021" name="PeerJ">
        <title>Extensive microbial diversity within the chicken gut microbiome revealed by metagenomics and culture.</title>
        <authorList>
            <person name="Gilroy R."/>
            <person name="Ravi A."/>
            <person name="Getino M."/>
            <person name="Pursley I."/>
            <person name="Horton D.L."/>
            <person name="Alikhan N.F."/>
            <person name="Baker D."/>
            <person name="Gharbi K."/>
            <person name="Hall N."/>
            <person name="Watson M."/>
            <person name="Adriaenssens E.M."/>
            <person name="Foster-Nyarko E."/>
            <person name="Jarju S."/>
            <person name="Secka A."/>
            <person name="Antonio M."/>
            <person name="Oren A."/>
            <person name="Chaudhuri R.R."/>
            <person name="La Ragione R."/>
            <person name="Hildebrand F."/>
            <person name="Pallen M.J."/>
        </authorList>
    </citation>
    <scope>NUCLEOTIDE SEQUENCE</scope>
    <source>
        <strain evidence="9">CHK179-7159</strain>
    </source>
</reference>